<name>A0ABQ8AKT5_BRANA</name>
<feature type="compositionally biased region" description="Basic and acidic residues" evidence="1">
    <location>
        <begin position="299"/>
        <end position="311"/>
    </location>
</feature>
<feature type="compositionally biased region" description="Polar residues" evidence="1">
    <location>
        <begin position="118"/>
        <end position="137"/>
    </location>
</feature>
<comment type="caution">
    <text evidence="2">The sequence shown here is derived from an EMBL/GenBank/DDBJ whole genome shotgun (WGS) entry which is preliminary data.</text>
</comment>
<evidence type="ECO:0000256" key="1">
    <source>
        <dbReference type="SAM" id="MobiDB-lite"/>
    </source>
</evidence>
<organism evidence="2 3">
    <name type="scientific">Brassica napus</name>
    <name type="common">Rape</name>
    <dbReference type="NCBI Taxonomy" id="3708"/>
    <lineage>
        <taxon>Eukaryota</taxon>
        <taxon>Viridiplantae</taxon>
        <taxon>Streptophyta</taxon>
        <taxon>Embryophyta</taxon>
        <taxon>Tracheophyta</taxon>
        <taxon>Spermatophyta</taxon>
        <taxon>Magnoliopsida</taxon>
        <taxon>eudicotyledons</taxon>
        <taxon>Gunneridae</taxon>
        <taxon>Pentapetalae</taxon>
        <taxon>rosids</taxon>
        <taxon>malvids</taxon>
        <taxon>Brassicales</taxon>
        <taxon>Brassicaceae</taxon>
        <taxon>Brassiceae</taxon>
        <taxon>Brassica</taxon>
    </lineage>
</organism>
<evidence type="ECO:0000313" key="2">
    <source>
        <dbReference type="EMBL" id="KAH0892823.1"/>
    </source>
</evidence>
<feature type="region of interest" description="Disordered" evidence="1">
    <location>
        <begin position="85"/>
        <end position="147"/>
    </location>
</feature>
<feature type="compositionally biased region" description="Polar residues" evidence="1">
    <location>
        <begin position="285"/>
        <end position="294"/>
    </location>
</feature>
<sequence length="328" mass="36250">MFHEWDPGSIGKFWDCKELYLNEQIGRLWKQDGLLVIRINGDLEILFGPDLVSTEIGIAEIRLRKERSKAVETLDLGIDAIRQSGKSDSEDQWVSRERERSPPHHAREEPKEEGELQDTGSANKGPQMEGKTSVSNDPQHEPNGAKVNLFKIPPKSLAMANGAIAAIASGTVDAGEETEPPLGDNGKDMEENEVMDLEENVIPSSGDDGFMCEDEAFENLTDGEMEELNGSQEVVLETVEEESRPKEVEEKELQAGEEEKKKGAHKLLKHTMAAGTSKKKFVQALLSQNKNVQARQGKRQGEGNRLQEEKGSSYPKQTSSKNSTASHG</sequence>
<reference evidence="2 3" key="1">
    <citation type="submission" date="2021-05" db="EMBL/GenBank/DDBJ databases">
        <title>Genome Assembly of Synthetic Allotetraploid Brassica napus Reveals Homoeologous Exchanges between Subgenomes.</title>
        <authorList>
            <person name="Davis J.T."/>
        </authorList>
    </citation>
    <scope>NUCLEOTIDE SEQUENCE [LARGE SCALE GENOMIC DNA]</scope>
    <source>
        <strain evidence="3">cv. Da-Ae</strain>
        <tissue evidence="2">Seedling</tissue>
    </source>
</reference>
<protein>
    <submittedName>
        <fullName evidence="2">Uncharacterized protein</fullName>
    </submittedName>
</protein>
<feature type="compositionally biased region" description="Basic and acidic residues" evidence="1">
    <location>
        <begin position="241"/>
        <end position="261"/>
    </location>
</feature>
<feature type="region of interest" description="Disordered" evidence="1">
    <location>
        <begin position="236"/>
        <end position="328"/>
    </location>
</feature>
<feature type="compositionally biased region" description="Polar residues" evidence="1">
    <location>
        <begin position="314"/>
        <end position="328"/>
    </location>
</feature>
<dbReference type="EMBL" id="JAGKQM010000013">
    <property type="protein sequence ID" value="KAH0892823.1"/>
    <property type="molecule type" value="Genomic_DNA"/>
</dbReference>
<keyword evidence="3" id="KW-1185">Reference proteome</keyword>
<feature type="compositionally biased region" description="Basic and acidic residues" evidence="1">
    <location>
        <begin position="85"/>
        <end position="114"/>
    </location>
</feature>
<accession>A0ABQ8AKT5</accession>
<evidence type="ECO:0000313" key="3">
    <source>
        <dbReference type="Proteomes" id="UP000824890"/>
    </source>
</evidence>
<dbReference type="Proteomes" id="UP000824890">
    <property type="component" value="Unassembled WGS sequence"/>
</dbReference>
<gene>
    <name evidence="2" type="ORF">HID58_055252</name>
</gene>
<proteinExistence type="predicted"/>